<dbReference type="Pfam" id="PF01753">
    <property type="entry name" value="zf-MYND"/>
    <property type="match status" value="1"/>
</dbReference>
<keyword evidence="2 4" id="KW-0863">Zinc-finger</keyword>
<organism evidence="6 7">
    <name type="scientific">Phomopsis amygdali</name>
    <name type="common">Fusicoccum amygdali</name>
    <dbReference type="NCBI Taxonomy" id="1214568"/>
    <lineage>
        <taxon>Eukaryota</taxon>
        <taxon>Fungi</taxon>
        <taxon>Dikarya</taxon>
        <taxon>Ascomycota</taxon>
        <taxon>Pezizomycotina</taxon>
        <taxon>Sordariomycetes</taxon>
        <taxon>Sordariomycetidae</taxon>
        <taxon>Diaporthales</taxon>
        <taxon>Diaporthaceae</taxon>
        <taxon>Diaporthe</taxon>
    </lineage>
</organism>
<evidence type="ECO:0000256" key="1">
    <source>
        <dbReference type="ARBA" id="ARBA00022723"/>
    </source>
</evidence>
<dbReference type="SUPFAM" id="SSF144232">
    <property type="entry name" value="HIT/MYND zinc finger-like"/>
    <property type="match status" value="1"/>
</dbReference>
<dbReference type="GO" id="GO:0008270">
    <property type="term" value="F:zinc ion binding"/>
    <property type="evidence" value="ECO:0007669"/>
    <property type="project" value="UniProtKB-KW"/>
</dbReference>
<keyword evidence="7" id="KW-1185">Reference proteome</keyword>
<protein>
    <recommendedName>
        <fullName evidence="5">MYND-type domain-containing protein</fullName>
    </recommendedName>
</protein>
<evidence type="ECO:0000259" key="5">
    <source>
        <dbReference type="PROSITE" id="PS50865"/>
    </source>
</evidence>
<dbReference type="Gene3D" id="6.10.140.2220">
    <property type="match status" value="1"/>
</dbReference>
<dbReference type="InterPro" id="IPR002893">
    <property type="entry name" value="Znf_MYND"/>
</dbReference>
<name>A0AAD9W8Q5_PHOAM</name>
<evidence type="ECO:0000313" key="6">
    <source>
        <dbReference type="EMBL" id="KAK2615257.1"/>
    </source>
</evidence>
<comment type="caution">
    <text evidence="6">The sequence shown here is derived from an EMBL/GenBank/DDBJ whole genome shotgun (WGS) entry which is preliminary data.</text>
</comment>
<evidence type="ECO:0000256" key="2">
    <source>
        <dbReference type="ARBA" id="ARBA00022771"/>
    </source>
</evidence>
<keyword evidence="3" id="KW-0862">Zinc</keyword>
<feature type="domain" description="MYND-type" evidence="5">
    <location>
        <begin position="144"/>
        <end position="185"/>
    </location>
</feature>
<dbReference type="EMBL" id="JAUJFL010000001">
    <property type="protein sequence ID" value="KAK2615257.1"/>
    <property type="molecule type" value="Genomic_DNA"/>
</dbReference>
<evidence type="ECO:0000256" key="3">
    <source>
        <dbReference type="ARBA" id="ARBA00022833"/>
    </source>
</evidence>
<dbReference type="Proteomes" id="UP001265746">
    <property type="component" value="Unassembled WGS sequence"/>
</dbReference>
<keyword evidence="1" id="KW-0479">Metal-binding</keyword>
<dbReference type="PROSITE" id="PS01360">
    <property type="entry name" value="ZF_MYND_1"/>
    <property type="match status" value="1"/>
</dbReference>
<gene>
    <name evidence="6" type="ORF">N8I77_002025</name>
</gene>
<dbReference type="PROSITE" id="PS50865">
    <property type="entry name" value="ZF_MYND_2"/>
    <property type="match status" value="1"/>
</dbReference>
<accession>A0AAD9W8Q5</accession>
<evidence type="ECO:0000313" key="7">
    <source>
        <dbReference type="Proteomes" id="UP001265746"/>
    </source>
</evidence>
<proteinExistence type="predicted"/>
<sequence length="196" mass="20906">MSTPLPDFTDIALFPTFLTIPEHDPAAPPSVAAPPPGQGPWYLLAQIKDNMTINKPTLVLTDRGANPFALVWEGLGRDDLDLKGLGFKKGCTAVIPNARRTKPADEGKRGFVKVEKSDARAVNAVPGPLERVLALGGKMKGTKCETCGGEGQDGLKSCTGCERVGYCSKECQLKGWNEGGHKGDCKILKALNVIFT</sequence>
<dbReference type="AlphaFoldDB" id="A0AAD9W8Q5"/>
<reference evidence="6" key="1">
    <citation type="submission" date="2023-06" db="EMBL/GenBank/DDBJ databases">
        <authorList>
            <person name="Noh H."/>
        </authorList>
    </citation>
    <scope>NUCLEOTIDE SEQUENCE</scope>
    <source>
        <strain evidence="6">DUCC20226</strain>
    </source>
</reference>
<evidence type="ECO:0000256" key="4">
    <source>
        <dbReference type="PROSITE-ProRule" id="PRU00134"/>
    </source>
</evidence>